<accession>A0A6P1MC32</accession>
<reference evidence="1 2" key="1">
    <citation type="submission" date="2020-01" db="EMBL/GenBank/DDBJ databases">
        <title>Genomic analysis of Aminipila sp. CBA3637.</title>
        <authorList>
            <person name="Kim Y.B."/>
            <person name="Roh S.W."/>
        </authorList>
    </citation>
    <scope>NUCLEOTIDE SEQUENCE [LARGE SCALE GENOMIC DNA]</scope>
    <source>
        <strain evidence="1 2">CBA3637</strain>
    </source>
</reference>
<dbReference type="EMBL" id="CP047591">
    <property type="protein sequence ID" value="QHI72259.1"/>
    <property type="molecule type" value="Genomic_DNA"/>
</dbReference>
<gene>
    <name evidence="1" type="ORF">Ami3637_07445</name>
</gene>
<protein>
    <submittedName>
        <fullName evidence="1">Uncharacterized protein</fullName>
    </submittedName>
</protein>
<proteinExistence type="predicted"/>
<organism evidence="1 2">
    <name type="scientific">Aminipila terrae</name>
    <dbReference type="NCBI Taxonomy" id="2697030"/>
    <lineage>
        <taxon>Bacteria</taxon>
        <taxon>Bacillati</taxon>
        <taxon>Bacillota</taxon>
        <taxon>Clostridia</taxon>
        <taxon>Peptostreptococcales</taxon>
        <taxon>Anaerovoracaceae</taxon>
        <taxon>Aminipila</taxon>
    </lineage>
</organism>
<evidence type="ECO:0000313" key="2">
    <source>
        <dbReference type="Proteomes" id="UP000463883"/>
    </source>
</evidence>
<sequence>MKKRFFYIILLLISLILFLNVKPVSFEKVVSDKEPTYVYADNINIIQGEDPYKLKETSSKKQKLLWDNFYEQFLNYKYLKSSNASLSNNQIEIYVTYGEVLVKIVVDEKNRIIVDDGNRVKEYVTFGKKENLYKDLLKFI</sequence>
<dbReference type="RefSeq" id="WP_162362028.1">
    <property type="nucleotide sequence ID" value="NZ_CP047591.1"/>
</dbReference>
<evidence type="ECO:0000313" key="1">
    <source>
        <dbReference type="EMBL" id="QHI72259.1"/>
    </source>
</evidence>
<name>A0A6P1MC32_9FIRM</name>
<keyword evidence="2" id="KW-1185">Reference proteome</keyword>
<dbReference type="KEGG" id="amic:Ami3637_07445"/>
<dbReference type="AlphaFoldDB" id="A0A6P1MC32"/>
<dbReference type="Proteomes" id="UP000463883">
    <property type="component" value="Chromosome"/>
</dbReference>